<reference evidence="1" key="1">
    <citation type="journal article" date="2021" name="Proc. Natl. Acad. Sci. U.S.A.">
        <title>A Catalog of Tens of Thousands of Viruses from Human Metagenomes Reveals Hidden Associations with Chronic Diseases.</title>
        <authorList>
            <person name="Tisza M.J."/>
            <person name="Buck C.B."/>
        </authorList>
    </citation>
    <scope>NUCLEOTIDE SEQUENCE</scope>
    <source>
        <strain evidence="1">CtFbs2</strain>
    </source>
</reference>
<sequence length="82" mass="9581">MKPCPKCHSTEHLHIEVNDDRSSAGKSVKAWCTECNIFAQIDYVPTGPFANERRPDDVQSVREVIERWNERCDDWEGVFDRE</sequence>
<accession>A0A8S5NL14</accession>
<organism evidence="1">
    <name type="scientific">Siphoviridae sp. ctFbs2</name>
    <dbReference type="NCBI Taxonomy" id="2826213"/>
    <lineage>
        <taxon>Viruses</taxon>
        <taxon>Duplodnaviria</taxon>
        <taxon>Heunggongvirae</taxon>
        <taxon>Uroviricota</taxon>
        <taxon>Caudoviricetes</taxon>
    </lineage>
</organism>
<proteinExistence type="predicted"/>
<evidence type="ECO:0000313" key="1">
    <source>
        <dbReference type="EMBL" id="DAD95501.1"/>
    </source>
</evidence>
<name>A0A8S5NL14_9CAUD</name>
<protein>
    <submittedName>
        <fullName evidence="1">Restriction alleviation protein</fullName>
    </submittedName>
</protein>
<dbReference type="EMBL" id="BK015193">
    <property type="protein sequence ID" value="DAD95501.1"/>
    <property type="molecule type" value="Genomic_DNA"/>
</dbReference>